<gene>
    <name evidence="2" type="ORF">DFJ64_2667</name>
</gene>
<dbReference type="InterPro" id="IPR029017">
    <property type="entry name" value="Enolase-like_N"/>
</dbReference>
<dbReference type="SFLD" id="SFLDS00001">
    <property type="entry name" value="Enolase"/>
    <property type="match status" value="1"/>
</dbReference>
<sequence>MVPGLAEGEPIVSWSDHRVATVEVARVTTRYPRTVGRNARLGSHGAGPEQTVVRVRTDQGGQGWGLAAGDLTDVAALVGRRVDELFDPKVGVVEALATPLDFALHDLAGRLLDQPVHQLLGGHGTRAVPWYDGAIYFDDLDPDEAPRGLDAVLANCRDDYALGFRAFKVKIGRGHRWMAPEAGRRRDVDVTRAVREAFPDCRILVDANDGYTCADVLDYLDAVADCDVFWLEEPFPENREDLRRLREHLADRGTLVADGESEPDVPFLLDLGKEGLLDVLLMDVVSFGLTRWRALMPRLAELGVRASPHAWGLPLKSLYAAQIAAGLGNVPLVEGVPGTTDGVDTSAYRSVDGVLHVPDAPGFGLDLLVDTTR</sequence>
<comment type="caution">
    <text evidence="2">The sequence shown here is derived from an EMBL/GenBank/DDBJ whole genome shotgun (WGS) entry which is preliminary data.</text>
</comment>
<dbReference type="InterPro" id="IPR029065">
    <property type="entry name" value="Enolase_C-like"/>
</dbReference>
<dbReference type="AlphaFoldDB" id="A0A3D9V7D9"/>
<dbReference type="Pfam" id="PF13378">
    <property type="entry name" value="MR_MLE_C"/>
    <property type="match status" value="1"/>
</dbReference>
<reference evidence="2 3" key="1">
    <citation type="submission" date="2018-08" db="EMBL/GenBank/DDBJ databases">
        <title>Sequencing the genomes of 1000 actinobacteria strains.</title>
        <authorList>
            <person name="Klenk H.-P."/>
        </authorList>
    </citation>
    <scope>NUCLEOTIDE SEQUENCE [LARGE SCALE GENOMIC DNA]</scope>
    <source>
        <strain evidence="2 3">DSM 22891</strain>
    </source>
</reference>
<dbReference type="InterPro" id="IPR036849">
    <property type="entry name" value="Enolase-like_C_sf"/>
</dbReference>
<dbReference type="Gene3D" id="3.30.390.10">
    <property type="entry name" value="Enolase-like, N-terminal domain"/>
    <property type="match status" value="1"/>
</dbReference>
<dbReference type="InterPro" id="IPR034593">
    <property type="entry name" value="DgoD-like"/>
</dbReference>
<organism evidence="2 3">
    <name type="scientific">Thermasporomyces composti</name>
    <dbReference type="NCBI Taxonomy" id="696763"/>
    <lineage>
        <taxon>Bacteria</taxon>
        <taxon>Bacillati</taxon>
        <taxon>Actinomycetota</taxon>
        <taxon>Actinomycetes</taxon>
        <taxon>Propionibacteriales</taxon>
        <taxon>Nocardioidaceae</taxon>
        <taxon>Thermasporomyces</taxon>
    </lineage>
</organism>
<dbReference type="Proteomes" id="UP000256485">
    <property type="component" value="Unassembled WGS sequence"/>
</dbReference>
<dbReference type="Gene3D" id="3.20.20.120">
    <property type="entry name" value="Enolase-like C-terminal domain"/>
    <property type="match status" value="1"/>
</dbReference>
<dbReference type="OrthoDB" id="9774531at2"/>
<evidence type="ECO:0000313" key="2">
    <source>
        <dbReference type="EMBL" id="REF37226.1"/>
    </source>
</evidence>
<name>A0A3D9V7D9_THECX</name>
<protein>
    <submittedName>
        <fullName evidence="2">L-alanine-DL-glutamate epimerase-like enolase superfamily enzyme</fullName>
    </submittedName>
</protein>
<accession>A0A3D9V7D9</accession>
<dbReference type="EMBL" id="QTUC01000001">
    <property type="protein sequence ID" value="REF37226.1"/>
    <property type="molecule type" value="Genomic_DNA"/>
</dbReference>
<dbReference type="SUPFAM" id="SSF51604">
    <property type="entry name" value="Enolase C-terminal domain-like"/>
    <property type="match status" value="1"/>
</dbReference>
<evidence type="ECO:0000313" key="3">
    <source>
        <dbReference type="Proteomes" id="UP000256485"/>
    </source>
</evidence>
<dbReference type="SUPFAM" id="SSF54826">
    <property type="entry name" value="Enolase N-terminal domain-like"/>
    <property type="match status" value="1"/>
</dbReference>
<evidence type="ECO:0000259" key="1">
    <source>
        <dbReference type="SMART" id="SM00922"/>
    </source>
</evidence>
<dbReference type="PANTHER" id="PTHR48080">
    <property type="entry name" value="D-GALACTONATE DEHYDRATASE-RELATED"/>
    <property type="match status" value="1"/>
</dbReference>
<proteinExistence type="predicted"/>
<dbReference type="InterPro" id="IPR013342">
    <property type="entry name" value="Mandelate_racemase_C"/>
</dbReference>
<dbReference type="SMART" id="SM00922">
    <property type="entry name" value="MR_MLE"/>
    <property type="match status" value="1"/>
</dbReference>
<feature type="domain" description="Mandelate racemase/muconate lactonizing enzyme C-terminal" evidence="1">
    <location>
        <begin position="149"/>
        <end position="252"/>
    </location>
</feature>
<keyword evidence="3" id="KW-1185">Reference proteome</keyword>